<dbReference type="PANTHER" id="PTHR22844">
    <property type="entry name" value="F-BOX AND WD40 DOMAIN PROTEIN"/>
    <property type="match status" value="1"/>
</dbReference>
<proteinExistence type="predicted"/>
<evidence type="ECO:0000313" key="5">
    <source>
        <dbReference type="Proteomes" id="UP001187192"/>
    </source>
</evidence>
<dbReference type="InterPro" id="IPR036322">
    <property type="entry name" value="WD40_repeat_dom_sf"/>
</dbReference>
<gene>
    <name evidence="4" type="ORF">TIFTF001_014907</name>
</gene>
<dbReference type="PROSITE" id="PS50294">
    <property type="entry name" value="WD_REPEATS_REGION"/>
    <property type="match status" value="4"/>
</dbReference>
<feature type="repeat" description="WD" evidence="3">
    <location>
        <begin position="125"/>
        <end position="155"/>
    </location>
</feature>
<dbReference type="SUPFAM" id="SSF50978">
    <property type="entry name" value="WD40 repeat-like"/>
    <property type="match status" value="1"/>
</dbReference>
<feature type="repeat" description="WD" evidence="3">
    <location>
        <begin position="170"/>
        <end position="202"/>
    </location>
</feature>
<feature type="repeat" description="WD" evidence="3">
    <location>
        <begin position="219"/>
        <end position="248"/>
    </location>
</feature>
<dbReference type="InterPro" id="IPR001680">
    <property type="entry name" value="WD40_rpt"/>
</dbReference>
<dbReference type="Pfam" id="PF00400">
    <property type="entry name" value="WD40"/>
    <property type="match status" value="5"/>
</dbReference>
<keyword evidence="2" id="KW-0677">Repeat</keyword>
<dbReference type="Gene3D" id="2.130.10.10">
    <property type="entry name" value="YVTN repeat-like/Quinoprotein amine dehydrogenase"/>
    <property type="match status" value="2"/>
</dbReference>
<protein>
    <submittedName>
        <fullName evidence="4">Uncharacterized protein</fullName>
    </submittedName>
</protein>
<dbReference type="CDD" id="cd00200">
    <property type="entry name" value="WD40"/>
    <property type="match status" value="1"/>
</dbReference>
<dbReference type="PRINTS" id="PR00320">
    <property type="entry name" value="GPROTEINBRPT"/>
</dbReference>
<dbReference type="AlphaFoldDB" id="A0AA88D7D4"/>
<evidence type="ECO:0000256" key="1">
    <source>
        <dbReference type="ARBA" id="ARBA00022574"/>
    </source>
</evidence>
<name>A0AA88D7D4_FICCA</name>
<evidence type="ECO:0000256" key="3">
    <source>
        <dbReference type="PROSITE-ProRule" id="PRU00221"/>
    </source>
</evidence>
<reference evidence="4" key="1">
    <citation type="submission" date="2023-07" db="EMBL/GenBank/DDBJ databases">
        <title>draft genome sequence of fig (Ficus carica).</title>
        <authorList>
            <person name="Takahashi T."/>
            <person name="Nishimura K."/>
        </authorList>
    </citation>
    <scope>NUCLEOTIDE SEQUENCE</scope>
</reference>
<dbReference type="InterPro" id="IPR045182">
    <property type="entry name" value="JINGUBANG-like"/>
</dbReference>
<keyword evidence="5" id="KW-1185">Reference proteome</keyword>
<dbReference type="InterPro" id="IPR015943">
    <property type="entry name" value="WD40/YVTN_repeat-like_dom_sf"/>
</dbReference>
<dbReference type="SMART" id="SM00320">
    <property type="entry name" value="WD40"/>
    <property type="match status" value="5"/>
</dbReference>
<evidence type="ECO:0000256" key="2">
    <source>
        <dbReference type="ARBA" id="ARBA00022737"/>
    </source>
</evidence>
<feature type="repeat" description="WD" evidence="3">
    <location>
        <begin position="82"/>
        <end position="123"/>
    </location>
</feature>
<dbReference type="PANTHER" id="PTHR22844:SF331">
    <property type="entry name" value="SIMILARITY TO GTP-BINDING REGULATORY PROTEIN AND WD-REPEAT PROTEIN"/>
    <property type="match status" value="1"/>
</dbReference>
<accession>A0AA88D7D4</accession>
<comment type="caution">
    <text evidence="4">The sequence shown here is derived from an EMBL/GenBank/DDBJ whole genome shotgun (WGS) entry which is preliminary data.</text>
</comment>
<dbReference type="EMBL" id="BTGU01000021">
    <property type="protein sequence ID" value="GMN45716.1"/>
    <property type="molecule type" value="Genomic_DNA"/>
</dbReference>
<dbReference type="Proteomes" id="UP001187192">
    <property type="component" value="Unassembled WGS sequence"/>
</dbReference>
<keyword evidence="1 3" id="KW-0853">WD repeat</keyword>
<sequence>MGIMERHQTYHLHRHLPDHDHHRMADSYLSSQRSLQSVPSLTSSKSHHQENNYHHHCLVTSFTPHSSYISSITVAGKLKSTWVHHVDTVSGLALSPDESLLYSVSWDRTLKVWRTTDFKCLESVRNAHDDAINSVAASSDGHVYTGSTDKKIKVWRRNLEDKKLSLVATLEKHNSGINALAISDDGSVLYSGASDRSIVVWERKDVGEGQNDMVVLGALRGHSKAILCLSVVSDLVCSGSADKTVRVWRGVERSYSCLAVFQGHTGPVKCLTAAIDRVLDDDDDHELSYLVYSGGLDCEVKVWQISVPNLL</sequence>
<evidence type="ECO:0000313" key="4">
    <source>
        <dbReference type="EMBL" id="GMN45716.1"/>
    </source>
</evidence>
<organism evidence="4 5">
    <name type="scientific">Ficus carica</name>
    <name type="common">Common fig</name>
    <dbReference type="NCBI Taxonomy" id="3494"/>
    <lineage>
        <taxon>Eukaryota</taxon>
        <taxon>Viridiplantae</taxon>
        <taxon>Streptophyta</taxon>
        <taxon>Embryophyta</taxon>
        <taxon>Tracheophyta</taxon>
        <taxon>Spermatophyta</taxon>
        <taxon>Magnoliopsida</taxon>
        <taxon>eudicotyledons</taxon>
        <taxon>Gunneridae</taxon>
        <taxon>Pentapetalae</taxon>
        <taxon>rosids</taxon>
        <taxon>fabids</taxon>
        <taxon>Rosales</taxon>
        <taxon>Moraceae</taxon>
        <taxon>Ficeae</taxon>
        <taxon>Ficus</taxon>
    </lineage>
</organism>
<dbReference type="InterPro" id="IPR020472">
    <property type="entry name" value="WD40_PAC1"/>
</dbReference>
<dbReference type="PROSITE" id="PS50082">
    <property type="entry name" value="WD_REPEATS_2"/>
    <property type="match status" value="4"/>
</dbReference>